<dbReference type="GO" id="GO:0006203">
    <property type="term" value="P:dGTP catabolic process"/>
    <property type="evidence" value="ECO:0007669"/>
    <property type="project" value="TreeGrafter"/>
</dbReference>
<feature type="domain" description="HD" evidence="1">
    <location>
        <begin position="60"/>
        <end position="179"/>
    </location>
</feature>
<dbReference type="HOGENOM" id="CLU_026821_3_2_2"/>
<proteinExistence type="predicted"/>
<reference evidence="2 3" key="1">
    <citation type="journal article" date="2014" name="Int. J. Syst. Evol. Microbiol.">
        <title>Nitrososphaera viennensis gen. nov., sp. nov., an aerobic and mesophilic, ammonia-oxidizing archaeon from soil and a member of the archaeal phylum Thaumarchaeota.</title>
        <authorList>
            <person name="Stieglmeier M."/>
            <person name="Klingl A."/>
            <person name="Alves R.J."/>
            <person name="Rittmann S.K."/>
            <person name="Melcher M."/>
            <person name="Leisch N."/>
            <person name="Schleper C."/>
        </authorList>
    </citation>
    <scope>NUCLEOTIDE SEQUENCE [LARGE SCALE GENOMIC DNA]</scope>
    <source>
        <strain evidence="2">EN76</strain>
    </source>
</reference>
<dbReference type="Proteomes" id="UP000027093">
    <property type="component" value="Chromosome"/>
</dbReference>
<dbReference type="InterPro" id="IPR045509">
    <property type="entry name" value="HD_assoc_2"/>
</dbReference>
<dbReference type="PANTHER" id="PTHR11373:SF4">
    <property type="entry name" value="DEOXYNUCLEOSIDE TRIPHOSPHATE TRIPHOSPHOHYDROLASE SAMHD1"/>
    <property type="match status" value="1"/>
</dbReference>
<dbReference type="GO" id="GO:0008832">
    <property type="term" value="F:dGTPase activity"/>
    <property type="evidence" value="ECO:0007669"/>
    <property type="project" value="TreeGrafter"/>
</dbReference>
<protein>
    <submittedName>
        <fullName evidence="2">Putative metal dependent phosphohydrolase</fullName>
    </submittedName>
</protein>
<evidence type="ECO:0000313" key="3">
    <source>
        <dbReference type="Proteomes" id="UP000027093"/>
    </source>
</evidence>
<keyword evidence="2" id="KW-0378">Hydrolase</keyword>
<gene>
    <name evidence="2" type="ORF">NVIE_027920</name>
</gene>
<dbReference type="InterPro" id="IPR050135">
    <property type="entry name" value="dGTPase-like"/>
</dbReference>
<dbReference type="SUPFAM" id="SSF109604">
    <property type="entry name" value="HD-domain/PDEase-like"/>
    <property type="match status" value="1"/>
</dbReference>
<evidence type="ECO:0000259" key="1">
    <source>
        <dbReference type="PROSITE" id="PS51831"/>
    </source>
</evidence>
<keyword evidence="3" id="KW-1185">Reference proteome</keyword>
<dbReference type="PANTHER" id="PTHR11373">
    <property type="entry name" value="DEOXYNUCLEOSIDE TRIPHOSPHATE TRIPHOSPHOHYDROLASE"/>
    <property type="match status" value="1"/>
</dbReference>
<dbReference type="KEGG" id="nvn:NVIE_027920"/>
<dbReference type="Gene3D" id="1.10.3210.10">
    <property type="entry name" value="Hypothetical protein af1432"/>
    <property type="match status" value="1"/>
</dbReference>
<dbReference type="Pfam" id="PF01966">
    <property type="entry name" value="HD"/>
    <property type="match status" value="1"/>
</dbReference>
<dbReference type="InterPro" id="IPR006674">
    <property type="entry name" value="HD_domain"/>
</dbReference>
<dbReference type="EMBL" id="CP007536">
    <property type="protein sequence ID" value="AIC17069.1"/>
    <property type="molecule type" value="Genomic_DNA"/>
</dbReference>
<organism evidence="2 3">
    <name type="scientific">Nitrososphaera viennensis EN76</name>
    <dbReference type="NCBI Taxonomy" id="926571"/>
    <lineage>
        <taxon>Archaea</taxon>
        <taxon>Nitrososphaerota</taxon>
        <taxon>Nitrososphaeria</taxon>
        <taxon>Nitrososphaerales</taxon>
        <taxon>Nitrososphaeraceae</taxon>
        <taxon>Nitrososphaera</taxon>
    </lineage>
</organism>
<name>A0A060HKM5_9ARCH</name>
<sequence>MHLVVRTLDFAGEITDPIHRYIRFSQAEKDVIDSAAFQRLRRIRQLAGAHLVYPSAQHSRFEHSLGAMHIAGLACESLLGKGYIDNAEVVEELRLAALLHDIGHGPFSHLFEEVLETRSGTSHEEMGRRIITKSEIADALGKNGYSADHISRLSFGQSRVHFLNEIISGGLSADIMDYLPRDSYFTGAEYGKIDYYRLISSYEVASGRLAINRSALNSLESMLISRYEMFKAVYFHKTVRSAEVMLLHSMINADEELGLTDTSLGNYLSITDEATLERLCALDNNNSGMAARLARDYRDRRLLKCVYEKLLHKRDRHKRMDRKALSTLEVEIAQAAGVDRSHVFADASRASSMPLTPSKSEMFSVLVTDKKGVREVPVSEIPLVDSIAGFFDMLRIYTTAESRQKVERSVKKVLGDQETMEMGAGRLHGGSNR</sequence>
<dbReference type="InterPro" id="IPR003607">
    <property type="entry name" value="HD/PDEase_dom"/>
</dbReference>
<dbReference type="PROSITE" id="PS51831">
    <property type="entry name" value="HD"/>
    <property type="match status" value="1"/>
</dbReference>
<evidence type="ECO:0000313" key="2">
    <source>
        <dbReference type="EMBL" id="AIC17069.1"/>
    </source>
</evidence>
<dbReference type="CDD" id="cd00077">
    <property type="entry name" value="HDc"/>
    <property type="match status" value="1"/>
</dbReference>
<dbReference type="STRING" id="926571.NVIE_027920"/>
<dbReference type="SMART" id="SM00471">
    <property type="entry name" value="HDc"/>
    <property type="match status" value="1"/>
</dbReference>
<dbReference type="Pfam" id="PF19276">
    <property type="entry name" value="HD_assoc_2"/>
    <property type="match status" value="1"/>
</dbReference>
<dbReference type="AlphaFoldDB" id="A0A060HKM5"/>
<accession>A0A060HKM5</accession>